<feature type="domain" description="Aldehyde dehydrogenase" evidence="4">
    <location>
        <begin position="22"/>
        <end position="474"/>
    </location>
</feature>
<keyword evidence="2" id="KW-0560">Oxidoreductase</keyword>
<dbReference type="Pfam" id="PF00171">
    <property type="entry name" value="Aldedh"/>
    <property type="match status" value="1"/>
</dbReference>
<proteinExistence type="predicted"/>
<dbReference type="NCBIfam" id="TIGR01722">
    <property type="entry name" value="MMSDH"/>
    <property type="match status" value="1"/>
</dbReference>
<organism evidence="5 6">
    <name type="scientific">Sulfobacillus harzensis</name>
    <dbReference type="NCBI Taxonomy" id="2729629"/>
    <lineage>
        <taxon>Bacteria</taxon>
        <taxon>Bacillati</taxon>
        <taxon>Bacillota</taxon>
        <taxon>Clostridia</taxon>
        <taxon>Eubacteriales</taxon>
        <taxon>Clostridiales Family XVII. Incertae Sedis</taxon>
        <taxon>Sulfobacillus</taxon>
    </lineage>
</organism>
<keyword evidence="3" id="KW-0520">NAD</keyword>
<evidence type="ECO:0000256" key="1">
    <source>
        <dbReference type="ARBA" id="ARBA00013048"/>
    </source>
</evidence>
<dbReference type="InterPro" id="IPR010061">
    <property type="entry name" value="MeMal-semiAld_DH"/>
</dbReference>
<dbReference type="EC" id="1.2.1.27" evidence="1"/>
<evidence type="ECO:0000256" key="3">
    <source>
        <dbReference type="ARBA" id="ARBA00023027"/>
    </source>
</evidence>
<gene>
    <name evidence="5" type="ORF">HIJ39_10930</name>
</gene>
<dbReference type="SUPFAM" id="SSF53720">
    <property type="entry name" value="ALDH-like"/>
    <property type="match status" value="1"/>
</dbReference>
<dbReference type="FunFam" id="3.40.605.10:FF:000003">
    <property type="entry name" value="Methylmalonate-semialdehyde dehydrogenase [acylating]"/>
    <property type="match status" value="1"/>
</dbReference>
<dbReference type="FunFam" id="3.40.309.10:FF:000002">
    <property type="entry name" value="Methylmalonate-semialdehyde dehydrogenase (Acylating)"/>
    <property type="match status" value="1"/>
</dbReference>
<accession>A0A7Y0Q2T0</accession>
<dbReference type="InterPro" id="IPR015590">
    <property type="entry name" value="Aldehyde_DH_dom"/>
</dbReference>
<dbReference type="PANTHER" id="PTHR43866">
    <property type="entry name" value="MALONATE-SEMIALDEHYDE DEHYDROGENASE"/>
    <property type="match status" value="1"/>
</dbReference>
<dbReference type="InterPro" id="IPR016162">
    <property type="entry name" value="Ald_DH_N"/>
</dbReference>
<dbReference type="AlphaFoldDB" id="A0A7Y0Q2T0"/>
<evidence type="ECO:0000313" key="5">
    <source>
        <dbReference type="EMBL" id="NMP22862.1"/>
    </source>
</evidence>
<dbReference type="GO" id="GO:0006574">
    <property type="term" value="P:L-valine catabolic process"/>
    <property type="evidence" value="ECO:0007669"/>
    <property type="project" value="TreeGrafter"/>
</dbReference>
<name>A0A7Y0Q2T0_9FIRM</name>
<dbReference type="PANTHER" id="PTHR43866:SF4">
    <property type="entry name" value="MALONATE-SEMIALDEHYDE DEHYDROGENASE"/>
    <property type="match status" value="1"/>
</dbReference>
<dbReference type="GO" id="GO:0006210">
    <property type="term" value="P:thymine catabolic process"/>
    <property type="evidence" value="ECO:0007669"/>
    <property type="project" value="TreeGrafter"/>
</dbReference>
<protein>
    <recommendedName>
        <fullName evidence="1">methylmalonate-semialdehyde dehydrogenase (CoA acylating)</fullName>
        <ecNumber evidence="1">1.2.1.27</ecNumber>
    </recommendedName>
</protein>
<dbReference type="CDD" id="cd07085">
    <property type="entry name" value="ALDH_F6_MMSDH"/>
    <property type="match status" value="1"/>
</dbReference>
<evidence type="ECO:0000256" key="2">
    <source>
        <dbReference type="ARBA" id="ARBA00023002"/>
    </source>
</evidence>
<dbReference type="Proteomes" id="UP000533476">
    <property type="component" value="Unassembled WGS sequence"/>
</dbReference>
<dbReference type="InterPro" id="IPR016161">
    <property type="entry name" value="Ald_DH/histidinol_DH"/>
</dbReference>
<comment type="caution">
    <text evidence="5">The sequence shown here is derived from an EMBL/GenBank/DDBJ whole genome shotgun (WGS) entry which is preliminary data.</text>
</comment>
<evidence type="ECO:0000313" key="6">
    <source>
        <dbReference type="Proteomes" id="UP000533476"/>
    </source>
</evidence>
<keyword evidence="6" id="KW-1185">Reference proteome</keyword>
<dbReference type="InterPro" id="IPR016163">
    <property type="entry name" value="Ald_DH_C"/>
</dbReference>
<reference evidence="5 6" key="1">
    <citation type="submission" date="2020-04" db="EMBL/GenBank/DDBJ databases">
        <authorList>
            <person name="Zhang R."/>
            <person name="Schippers A."/>
        </authorList>
    </citation>
    <scope>NUCLEOTIDE SEQUENCE [LARGE SCALE GENOMIC DNA]</scope>
    <source>
        <strain evidence="5 6">DSM 109850</strain>
    </source>
</reference>
<dbReference type="RefSeq" id="WP_169099591.1">
    <property type="nucleotide sequence ID" value="NZ_JABBVZ010000033.1"/>
</dbReference>
<sequence length="480" mass="51825">MAKHIAHSIASEAVEPHASEWDQVYNPATGEVLGDVPLDDFGAVDQAVKTAAEAFAEWSGTSILERARCMFRYRDLLERHHQELAEMVTREHGKILSDAYNEVGRGIEVVELAAGAPSILKGEILPGVATGVEVFMLRVPLGVVTGITPFNFPAMIPLWMIPPAIVSGNTFILKPSERTPLTSLRLLELLTEAGVPKGVVNVVHGGRLVVDRLLSHPVVRAVSFVGSEPVAKHVYQTAAAYGKRVQALGGAKNFHVVMPDANRGRTIDALTSSAFGSAGERCLAGAVVIAVGEAGDWLTEAMAQRAESLAVGEGTAASVEMGPLIRAAHRDRVVRYIERGQREGARLVYDGRRHPVPAQGFFLGPSLFDDVHPEMSIAQEEIFGPVLSVMRQPNLPAAVEVANRSRFGNTATIYTQSGAAAQYFRDHIEAGMVGVNIGVAAPVAWFPFAGWKDSFYGDLHATGTDAFLFYTERRVTTTRW</sequence>
<dbReference type="Gene3D" id="3.40.309.10">
    <property type="entry name" value="Aldehyde Dehydrogenase, Chain A, domain 2"/>
    <property type="match status" value="1"/>
</dbReference>
<dbReference type="EMBL" id="JABBVZ010000033">
    <property type="protein sequence ID" value="NMP22862.1"/>
    <property type="molecule type" value="Genomic_DNA"/>
</dbReference>
<dbReference type="InterPro" id="IPR016160">
    <property type="entry name" value="Ald_DH_CS_CYS"/>
</dbReference>
<evidence type="ECO:0000259" key="4">
    <source>
        <dbReference type="Pfam" id="PF00171"/>
    </source>
</evidence>
<dbReference type="PROSITE" id="PS00070">
    <property type="entry name" value="ALDEHYDE_DEHYDR_CYS"/>
    <property type="match status" value="1"/>
</dbReference>
<dbReference type="GO" id="GO:0004491">
    <property type="term" value="F:methylmalonate-semialdehyde dehydrogenase (acylating, NAD) activity"/>
    <property type="evidence" value="ECO:0007669"/>
    <property type="project" value="UniProtKB-EC"/>
</dbReference>
<dbReference type="Gene3D" id="3.40.605.10">
    <property type="entry name" value="Aldehyde Dehydrogenase, Chain A, domain 1"/>
    <property type="match status" value="1"/>
</dbReference>